<accession>A0A0K2SXM9</accession>
<feature type="region of interest" description="Disordered" evidence="7">
    <location>
        <begin position="449"/>
        <end position="486"/>
    </location>
</feature>
<evidence type="ECO:0000256" key="7">
    <source>
        <dbReference type="SAM" id="MobiDB-lite"/>
    </source>
</evidence>
<dbReference type="Pfam" id="PF01062">
    <property type="entry name" value="Bestrophin"/>
    <property type="match status" value="1"/>
</dbReference>
<evidence type="ECO:0000256" key="4">
    <source>
        <dbReference type="ARBA" id="ARBA00023136"/>
    </source>
</evidence>
<evidence type="ECO:0000256" key="5">
    <source>
        <dbReference type="ARBA" id="ARBA00034769"/>
    </source>
</evidence>
<keyword evidence="6" id="KW-0868">Chloride</keyword>
<dbReference type="InterPro" id="IPR021134">
    <property type="entry name" value="Bestrophin-like"/>
</dbReference>
<feature type="transmembrane region" description="Helical" evidence="6">
    <location>
        <begin position="48"/>
        <end position="71"/>
    </location>
</feature>
<comment type="function">
    <text evidence="6">Forms chloride channels.</text>
</comment>
<keyword evidence="6" id="KW-0813">Transport</keyword>
<dbReference type="PANTHER" id="PTHR10736">
    <property type="entry name" value="BESTROPHIN"/>
    <property type="match status" value="1"/>
</dbReference>
<keyword evidence="2 6" id="KW-0812">Transmembrane</keyword>
<evidence type="ECO:0000256" key="1">
    <source>
        <dbReference type="ARBA" id="ARBA00004370"/>
    </source>
</evidence>
<name>A0A0K2SXM9_LEPSM</name>
<reference evidence="8" key="1">
    <citation type="submission" date="2014-05" db="EMBL/GenBank/DDBJ databases">
        <authorList>
            <person name="Chronopoulou M."/>
        </authorList>
    </citation>
    <scope>NUCLEOTIDE SEQUENCE</scope>
    <source>
        <tissue evidence="8">Whole organism</tissue>
    </source>
</reference>
<feature type="transmembrane region" description="Helical" evidence="6">
    <location>
        <begin position="147"/>
        <end position="163"/>
    </location>
</feature>
<protein>
    <recommendedName>
        <fullName evidence="6">Bestrophin homolog</fullName>
    </recommendedName>
</protein>
<comment type="similarity">
    <text evidence="5 6">Belongs to the anion channel-forming bestrophin (TC 1.A.46) family. Calcium-sensitive chloride channel subfamily.</text>
</comment>
<dbReference type="GO" id="GO:0005886">
    <property type="term" value="C:plasma membrane"/>
    <property type="evidence" value="ECO:0007669"/>
    <property type="project" value="UniProtKB-SubCell"/>
</dbReference>
<dbReference type="EMBL" id="HACA01000675">
    <property type="protein sequence ID" value="CDW18036.1"/>
    <property type="molecule type" value="Transcribed_RNA"/>
</dbReference>
<keyword evidence="6" id="KW-0407">Ion channel</keyword>
<keyword evidence="6" id="KW-1003">Cell membrane</keyword>
<proteinExistence type="inferred from homology"/>
<dbReference type="AlphaFoldDB" id="A0A0K2SXM9"/>
<dbReference type="InterPro" id="IPR000615">
    <property type="entry name" value="Bestrophin"/>
</dbReference>
<evidence type="ECO:0000313" key="8">
    <source>
        <dbReference type="EMBL" id="CDW18036.1"/>
    </source>
</evidence>
<keyword evidence="4 6" id="KW-0472">Membrane</keyword>
<comment type="subcellular location">
    <subcellularLocation>
        <location evidence="6">Cell membrane</location>
        <topology evidence="6">Multi-pass membrane protein</topology>
    </subcellularLocation>
    <subcellularLocation>
        <location evidence="1">Membrane</location>
    </subcellularLocation>
</comment>
<evidence type="ECO:0000256" key="2">
    <source>
        <dbReference type="ARBA" id="ARBA00022692"/>
    </source>
</evidence>
<keyword evidence="6" id="KW-0869">Chloride channel</keyword>
<feature type="transmembrane region" description="Helical" evidence="6">
    <location>
        <begin position="251"/>
        <end position="272"/>
    </location>
</feature>
<organism evidence="8">
    <name type="scientific">Lepeophtheirus salmonis</name>
    <name type="common">Salmon louse</name>
    <name type="synonym">Caligus salmonis</name>
    <dbReference type="NCBI Taxonomy" id="72036"/>
    <lineage>
        <taxon>Eukaryota</taxon>
        <taxon>Metazoa</taxon>
        <taxon>Ecdysozoa</taxon>
        <taxon>Arthropoda</taxon>
        <taxon>Crustacea</taxon>
        <taxon>Multicrustacea</taxon>
        <taxon>Hexanauplia</taxon>
        <taxon>Copepoda</taxon>
        <taxon>Siphonostomatoida</taxon>
        <taxon>Caligidae</taxon>
        <taxon>Lepeophtheirus</taxon>
    </lineage>
</organism>
<dbReference type="PANTHER" id="PTHR10736:SF0">
    <property type="entry name" value="BESTROPHIN HOMOLOG"/>
    <property type="match status" value="1"/>
</dbReference>
<keyword evidence="6" id="KW-0406">Ion transport</keyword>
<sequence>MSFRAPEERFYPAKKKTNIYSNIYEETSQRFRGFWNLIGVWRGSVTKLIWHDLLLFIFLYFVISAIYRFVLFRNDITREWFEIICVFTARFCDMIPITFLTGFYVSQVVTRYWDQFMSLQWPEESALKVATFIPGKDKFTRNLRRTIMRYVNVSTILVFRLVSKKAMNRFPTFESMAAADLLLKRETEQLERIDAKTPHETTWVPLLWALRLIQRYRHEKKIDLEPPVYANLVASFNGVEQKNRKILNYGWVHFPLAYTQVANVSVFFYFFVSLFGRQYLIPRENEDDSSIFPHLKNISFSRTEPFIKHTPDFYLPVFTIIEFISYMGWLKVAETLLNPFGDDDDDFQINYIIDRNLQVSYMIVDDDDITVELEDDPFGYEIPSGELPYTDPDSKDITSKIIETGGETPTPVRRLASKVRRASVSLVRTSTRKMKKPNTDLGYVVETGGISNPAMDRDSEFVQGQSTEDLSTFNGYNQSPKKVSKL</sequence>
<dbReference type="OrthoDB" id="201595at2759"/>
<dbReference type="GO" id="GO:0034707">
    <property type="term" value="C:chloride channel complex"/>
    <property type="evidence" value="ECO:0007669"/>
    <property type="project" value="UniProtKB-KW"/>
</dbReference>
<keyword evidence="3 6" id="KW-1133">Transmembrane helix</keyword>
<dbReference type="GO" id="GO:0005254">
    <property type="term" value="F:chloride channel activity"/>
    <property type="evidence" value="ECO:0007669"/>
    <property type="project" value="UniProtKB-KW"/>
</dbReference>
<evidence type="ECO:0000256" key="3">
    <source>
        <dbReference type="ARBA" id="ARBA00022989"/>
    </source>
</evidence>
<feature type="compositionally biased region" description="Polar residues" evidence="7">
    <location>
        <begin position="462"/>
        <end position="486"/>
    </location>
</feature>
<evidence type="ECO:0000256" key="6">
    <source>
        <dbReference type="RuleBase" id="RU363126"/>
    </source>
</evidence>
<feature type="transmembrane region" description="Helical" evidence="6">
    <location>
        <begin position="83"/>
        <end position="105"/>
    </location>
</feature>